<keyword evidence="1" id="KW-0175">Coiled coil</keyword>
<protein>
    <submittedName>
        <fullName evidence="3">Recombination related exonuclease</fullName>
    </submittedName>
</protein>
<organism evidence="3 4">
    <name type="scientific">Enterococcus phage PEf771</name>
    <dbReference type="NCBI Taxonomy" id="2601638"/>
    <lineage>
        <taxon>Viruses</taxon>
        <taxon>Duplodnaviria</taxon>
        <taxon>Heunggongvirae</taxon>
        <taxon>Uroviricota</taxon>
        <taxon>Caudoviricetes</taxon>
        <taxon>Herelleviridae</taxon>
        <taxon>Brockvirinae</taxon>
        <taxon>Schiekvirus</taxon>
        <taxon>Schiekvirus Pef771</taxon>
    </lineage>
</organism>
<reference evidence="3 4" key="1">
    <citation type="submission" date="2019-07" db="EMBL/GenBank/DDBJ databases">
        <title>Characteristics and whole genome analysis of the Enterococcus faecalis phage PEf771.</title>
        <authorList>
            <person name="Xiang Y."/>
            <person name="Ji X."/>
            <person name="Wei Y."/>
            <person name="Song F."/>
            <person name="Li W."/>
            <person name="Yang X."/>
        </authorList>
    </citation>
    <scope>NUCLEOTIDE SEQUENCE [LARGE SCALE GENOMIC DNA]</scope>
</reference>
<dbReference type="Proteomes" id="UP000322060">
    <property type="component" value="Segment"/>
</dbReference>
<evidence type="ECO:0000313" key="3">
    <source>
        <dbReference type="EMBL" id="QEP29432.1"/>
    </source>
</evidence>
<dbReference type="GO" id="GO:0006302">
    <property type="term" value="P:double-strand break repair"/>
    <property type="evidence" value="ECO:0007669"/>
    <property type="project" value="InterPro"/>
</dbReference>
<keyword evidence="3" id="KW-0540">Nuclease</keyword>
<feature type="coiled-coil region" evidence="1">
    <location>
        <begin position="219"/>
        <end position="267"/>
    </location>
</feature>
<feature type="domain" description="Rad50/SbcC-type AAA" evidence="2">
    <location>
        <begin position="19"/>
        <end position="232"/>
    </location>
</feature>
<gene>
    <name evidence="3" type="ORF">PEf771_15</name>
</gene>
<keyword evidence="3" id="KW-0378">Hydrolase</keyword>
<dbReference type="InterPro" id="IPR027417">
    <property type="entry name" value="P-loop_NTPase"/>
</dbReference>
<keyword evidence="3" id="KW-0269">Exonuclease</keyword>
<name>A0A5C2H4M5_9CAUD</name>
<evidence type="ECO:0000313" key="4">
    <source>
        <dbReference type="Proteomes" id="UP000322060"/>
    </source>
</evidence>
<dbReference type="EMBL" id="MN241318">
    <property type="protein sequence ID" value="QEP29432.1"/>
    <property type="molecule type" value="Genomic_DNA"/>
</dbReference>
<evidence type="ECO:0000259" key="2">
    <source>
        <dbReference type="Pfam" id="PF13476"/>
    </source>
</evidence>
<proteinExistence type="predicted"/>
<dbReference type="PANTHER" id="PTHR32114:SF2">
    <property type="entry name" value="ABC TRANSPORTER ABCH.3"/>
    <property type="match status" value="1"/>
</dbReference>
<dbReference type="PANTHER" id="PTHR32114">
    <property type="entry name" value="ABC TRANSPORTER ABCH.3"/>
    <property type="match status" value="1"/>
</dbReference>
<dbReference type="SUPFAM" id="SSF75712">
    <property type="entry name" value="Rad50 coiled-coil Zn hook"/>
    <property type="match status" value="1"/>
</dbReference>
<evidence type="ECO:0000256" key="1">
    <source>
        <dbReference type="SAM" id="Coils"/>
    </source>
</evidence>
<dbReference type="GO" id="GO:0004527">
    <property type="term" value="F:exonuclease activity"/>
    <property type="evidence" value="ECO:0007669"/>
    <property type="project" value="UniProtKB-KW"/>
</dbReference>
<feature type="coiled-coil region" evidence="1">
    <location>
        <begin position="365"/>
        <end position="424"/>
    </location>
</feature>
<dbReference type="Pfam" id="PF13476">
    <property type="entry name" value="AAA_23"/>
    <property type="match status" value="1"/>
</dbReference>
<dbReference type="SUPFAM" id="SSF52540">
    <property type="entry name" value="P-loop containing nucleoside triphosphate hydrolases"/>
    <property type="match status" value="1"/>
</dbReference>
<dbReference type="GO" id="GO:0016887">
    <property type="term" value="F:ATP hydrolysis activity"/>
    <property type="evidence" value="ECO:0007669"/>
    <property type="project" value="InterPro"/>
</dbReference>
<dbReference type="InterPro" id="IPR038729">
    <property type="entry name" value="Rad50/SbcC_AAA"/>
</dbReference>
<dbReference type="Gene3D" id="3.40.50.300">
    <property type="entry name" value="P-loop containing nucleotide triphosphate hydrolases"/>
    <property type="match status" value="2"/>
</dbReference>
<accession>A0A5C2H4M5</accession>
<keyword evidence="4" id="KW-1185">Reference proteome</keyword>
<sequence>MLVTDIHLQEVKMLKFKRVSAKNYLSIGEVSIDLDNRGLVLIEGINDTNETFQSNGSGKSTLLSTVTYALYGTTPSGLKADAVINRQVKKNMSVILEFEKDGIPYRIERYRKHSKFKNTTKLFQGDTDLTQKSVADTDKKILDIFGIDYLTYANSIMYGQGNVEIFATATDKGKKQILENLADIGVYRYAQDVAKEKEKEANALVEELGRQHMTKVAEIETLKQVYSSALEQYANTERMIVARKQEYEEARVKYTEAEDMLTQMEQEVTPKIEQLTKELEACAVPEDSFAISEELREQQANLFKLNQAKTTTQQAINKAQVDLSNTEQATNCQLCGAPLDAEHRQKEMLRLQQEIQEKQAFITQLDSAIVAYSDLEQKAKEKQARVQQEVNEVVTKQRNIQSAINELNNRLRTAENAVALTRNNVTNLSGALAHLEGIPKPEYDTEAEARIKAEMEDITKRKELAEQEARQYHILALEVFSNKGIRSEVLDLVTPFLNERANHYLSTLSGSDIEIRFSTQTENADGSLKDKFDLEVINGSGGDTYQANSEGEKKRIDLAISFAIQDLVQSKANIAVNLGLYDECFDGLDSIGCENVIKILKERQKNISSIFVITHNDNLKPLFENVVTMQKTEGNSFLVEKK</sequence>
<dbReference type="Gene3D" id="1.10.287.510">
    <property type="entry name" value="Helix hairpin bin"/>
    <property type="match status" value="1"/>
</dbReference>